<dbReference type="InterPro" id="IPR050707">
    <property type="entry name" value="HTH_MetabolicPath_Reg"/>
</dbReference>
<keyword evidence="9" id="KW-1185">Reference proteome</keyword>
<proteinExistence type="predicted"/>
<dbReference type="Gene3D" id="1.10.10.10">
    <property type="entry name" value="Winged helix-like DNA-binding domain superfamily/Winged helix DNA-binding domain"/>
    <property type="match status" value="1"/>
</dbReference>
<dbReference type="Pfam" id="PF09339">
    <property type="entry name" value="HTH_IclR"/>
    <property type="match status" value="1"/>
</dbReference>
<dbReference type="InterPro" id="IPR036388">
    <property type="entry name" value="WH-like_DNA-bd_sf"/>
</dbReference>
<dbReference type="PANTHER" id="PTHR30136:SF24">
    <property type="entry name" value="HTH-TYPE TRANSCRIPTIONAL REPRESSOR ALLR"/>
    <property type="match status" value="1"/>
</dbReference>
<comment type="caution">
    <text evidence="8">The sequence shown here is derived from an EMBL/GenBank/DDBJ whole genome shotgun (WGS) entry which is preliminary data.</text>
</comment>
<dbReference type="GO" id="GO:0003700">
    <property type="term" value="F:DNA-binding transcription factor activity"/>
    <property type="evidence" value="ECO:0007669"/>
    <property type="project" value="TreeGrafter"/>
</dbReference>
<dbReference type="InterPro" id="IPR036390">
    <property type="entry name" value="WH_DNA-bd_sf"/>
</dbReference>
<evidence type="ECO:0000313" key="8">
    <source>
        <dbReference type="EMBL" id="OUM20218.1"/>
    </source>
</evidence>
<evidence type="ECO:0000256" key="4">
    <source>
        <dbReference type="ARBA" id="ARBA00058938"/>
    </source>
</evidence>
<evidence type="ECO:0000256" key="5">
    <source>
        <dbReference type="ARBA" id="ARBA00070406"/>
    </source>
</evidence>
<dbReference type="GO" id="GO:0003677">
    <property type="term" value="F:DNA binding"/>
    <property type="evidence" value="ECO:0007669"/>
    <property type="project" value="UniProtKB-KW"/>
</dbReference>
<keyword evidence="1" id="KW-0805">Transcription regulation</keyword>
<dbReference type="InterPro" id="IPR014757">
    <property type="entry name" value="Tscrpt_reg_IclR_C"/>
</dbReference>
<feature type="domain" description="IclR-ED" evidence="7">
    <location>
        <begin position="71"/>
        <end position="255"/>
    </location>
</feature>
<reference evidence="8 9" key="1">
    <citation type="submission" date="2017-05" db="EMBL/GenBank/DDBJ databases">
        <title>Butyricicoccus porcorum sp. nov. a butyrate-producing bacterium from the swine intestinal tract.</title>
        <authorList>
            <person name="Trachsel J."/>
            <person name="Humphrey S."/>
            <person name="Allen H.K."/>
        </authorList>
    </citation>
    <scope>NUCLEOTIDE SEQUENCE [LARGE SCALE GENOMIC DNA]</scope>
    <source>
        <strain evidence="8">BB10</strain>
    </source>
</reference>
<evidence type="ECO:0000256" key="1">
    <source>
        <dbReference type="ARBA" id="ARBA00023015"/>
    </source>
</evidence>
<gene>
    <name evidence="8" type="ORF">CBW42_09225</name>
</gene>
<keyword evidence="2" id="KW-0238">DNA-binding</keyword>
<dbReference type="PROSITE" id="PS51077">
    <property type="entry name" value="HTH_ICLR"/>
    <property type="match status" value="1"/>
</dbReference>
<dbReference type="SMART" id="SM00346">
    <property type="entry name" value="HTH_ICLR"/>
    <property type="match status" value="1"/>
</dbReference>
<name>A0A252F333_9FIRM</name>
<protein>
    <recommendedName>
        <fullName evidence="5">Glycerol operon regulatory protein</fullName>
    </recommendedName>
</protein>
<evidence type="ECO:0000313" key="9">
    <source>
        <dbReference type="Proteomes" id="UP000194903"/>
    </source>
</evidence>
<organism evidence="8 9">
    <name type="scientific">Butyricicoccus porcorum</name>
    <dbReference type="NCBI Taxonomy" id="1945634"/>
    <lineage>
        <taxon>Bacteria</taxon>
        <taxon>Bacillati</taxon>
        <taxon>Bacillota</taxon>
        <taxon>Clostridia</taxon>
        <taxon>Eubacteriales</taxon>
        <taxon>Butyricicoccaceae</taxon>
        <taxon>Butyricicoccus</taxon>
    </lineage>
</organism>
<comment type="function">
    <text evidence="4">May be an activator protein for the gylABX operon.</text>
</comment>
<dbReference type="PANTHER" id="PTHR30136">
    <property type="entry name" value="HELIX-TURN-HELIX TRANSCRIPTIONAL REGULATOR, ICLR FAMILY"/>
    <property type="match status" value="1"/>
</dbReference>
<dbReference type="EMBL" id="NHOC01000007">
    <property type="protein sequence ID" value="OUM20218.1"/>
    <property type="molecule type" value="Genomic_DNA"/>
</dbReference>
<dbReference type="RefSeq" id="WP_087020357.1">
    <property type="nucleotide sequence ID" value="NZ_CP178353.1"/>
</dbReference>
<accession>A0A252F333</accession>
<evidence type="ECO:0000259" key="6">
    <source>
        <dbReference type="PROSITE" id="PS51077"/>
    </source>
</evidence>
<feature type="domain" description="HTH iclR-type" evidence="6">
    <location>
        <begin position="8"/>
        <end position="70"/>
    </location>
</feature>
<evidence type="ECO:0000259" key="7">
    <source>
        <dbReference type="PROSITE" id="PS51078"/>
    </source>
</evidence>
<dbReference type="Gene3D" id="3.30.450.40">
    <property type="match status" value="1"/>
</dbReference>
<evidence type="ECO:0000256" key="2">
    <source>
        <dbReference type="ARBA" id="ARBA00023125"/>
    </source>
</evidence>
<dbReference type="PROSITE" id="PS51078">
    <property type="entry name" value="ICLR_ED"/>
    <property type="match status" value="1"/>
</dbReference>
<dbReference type="Pfam" id="PF01614">
    <property type="entry name" value="IclR_C"/>
    <property type="match status" value="1"/>
</dbReference>
<sequence length="257" mass="29200">MAEKSSPVQSLDRAFDIMERLCEARDGLTIHTLTEMTGLHKSTVHRMLSAMVTRGYVRKDEETNKYRMTTRLYALAGQVVENLDLVQIARGPMERLRDEVGETVHLVVPDGSDIVYVHKVEAENSAIRMFSRIGMRRPMYCTGVGKAILASLTDKEVDAIWEQSDIQPYTQHTIVTRERLQDVLEAIRRRGYAFDNEENELGVRCIATAIYDYTGRACGAISLSAPLMRMTDTYLAQLQPHLMAARDRISRDMGWRG</sequence>
<keyword evidence="3" id="KW-0804">Transcription</keyword>
<dbReference type="AlphaFoldDB" id="A0A252F333"/>
<evidence type="ECO:0000256" key="3">
    <source>
        <dbReference type="ARBA" id="ARBA00023163"/>
    </source>
</evidence>
<dbReference type="OrthoDB" id="9791752at2"/>
<dbReference type="FunFam" id="1.10.10.10:FF:000056">
    <property type="entry name" value="IclR family transcriptional regulator"/>
    <property type="match status" value="1"/>
</dbReference>
<dbReference type="InterPro" id="IPR029016">
    <property type="entry name" value="GAF-like_dom_sf"/>
</dbReference>
<dbReference type="InterPro" id="IPR005471">
    <property type="entry name" value="Tscrpt_reg_IclR_N"/>
</dbReference>
<dbReference type="SUPFAM" id="SSF55781">
    <property type="entry name" value="GAF domain-like"/>
    <property type="match status" value="1"/>
</dbReference>
<dbReference type="SUPFAM" id="SSF46785">
    <property type="entry name" value="Winged helix' DNA-binding domain"/>
    <property type="match status" value="1"/>
</dbReference>
<dbReference type="Proteomes" id="UP000194903">
    <property type="component" value="Unassembled WGS sequence"/>
</dbReference>
<dbReference type="GO" id="GO:0045892">
    <property type="term" value="P:negative regulation of DNA-templated transcription"/>
    <property type="evidence" value="ECO:0007669"/>
    <property type="project" value="TreeGrafter"/>
</dbReference>